<feature type="binding site" evidence="10">
    <location>
        <begin position="7"/>
        <end position="14"/>
    </location>
    <ligand>
        <name>ATP</name>
        <dbReference type="ChEBI" id="CHEBI:30616"/>
    </ligand>
</feature>
<comment type="cofactor">
    <cofactor evidence="1 10">
        <name>Mg(2+)</name>
        <dbReference type="ChEBI" id="CHEBI:18420"/>
    </cofactor>
</comment>
<keyword evidence="4 10" id="KW-0808">Transferase</keyword>
<dbReference type="InterPro" id="IPR027417">
    <property type="entry name" value="P-loop_NTPase"/>
</dbReference>
<evidence type="ECO:0000256" key="7">
    <source>
        <dbReference type="ARBA" id="ARBA00022840"/>
    </source>
</evidence>
<comment type="catalytic activity">
    <reaction evidence="9 10">
        <text>adenosine(37) in tRNA + dimethylallyl diphosphate = N(6)-dimethylallyladenosine(37) in tRNA + diphosphate</text>
        <dbReference type="Rhea" id="RHEA:26482"/>
        <dbReference type="Rhea" id="RHEA-COMP:10162"/>
        <dbReference type="Rhea" id="RHEA-COMP:10375"/>
        <dbReference type="ChEBI" id="CHEBI:33019"/>
        <dbReference type="ChEBI" id="CHEBI:57623"/>
        <dbReference type="ChEBI" id="CHEBI:74411"/>
        <dbReference type="ChEBI" id="CHEBI:74415"/>
        <dbReference type="EC" id="2.5.1.75"/>
    </reaction>
</comment>
<feature type="site" description="Interaction with substrate tRNA" evidence="10">
    <location>
        <position position="119"/>
    </location>
</feature>
<feature type="site" description="Interaction with substrate tRNA" evidence="10">
    <location>
        <position position="98"/>
    </location>
</feature>
<dbReference type="EC" id="2.5.1.75" evidence="10"/>
<protein>
    <recommendedName>
        <fullName evidence="10">tRNA dimethylallyltransferase</fullName>
        <ecNumber evidence="10">2.5.1.75</ecNumber>
    </recommendedName>
    <alternativeName>
        <fullName evidence="10">Dimethylallyl diphosphate:tRNA dimethylallyltransferase</fullName>
        <shortName evidence="10">DMAPP:tRNA dimethylallyltransferase</shortName>
        <shortName evidence="10">DMATase</shortName>
    </alternativeName>
    <alternativeName>
        <fullName evidence="10">Isopentenyl-diphosphate:tRNA isopentenyltransferase</fullName>
        <shortName evidence="10">IPP transferase</shortName>
        <shortName evidence="10">IPPT</shortName>
        <shortName evidence="10">IPTase</shortName>
    </alternativeName>
</protein>
<comment type="subunit">
    <text evidence="10">Monomer.</text>
</comment>
<evidence type="ECO:0000256" key="8">
    <source>
        <dbReference type="ARBA" id="ARBA00022842"/>
    </source>
</evidence>
<gene>
    <name evidence="10" type="primary">miaA</name>
</gene>
<comment type="function">
    <text evidence="2 10">Catalyzes the transfer of a dimethylallyl group onto the adenine at position 37 in tRNAs that read codons beginning with uridine, leading to the formation of N6-(dimethylallyl)adenosine (i(6)A).</text>
</comment>
<evidence type="ECO:0000256" key="9">
    <source>
        <dbReference type="ARBA" id="ARBA00049563"/>
    </source>
</evidence>
<evidence type="ECO:0000256" key="6">
    <source>
        <dbReference type="ARBA" id="ARBA00022741"/>
    </source>
</evidence>
<dbReference type="GO" id="GO:0006400">
    <property type="term" value="P:tRNA modification"/>
    <property type="evidence" value="ECO:0007669"/>
    <property type="project" value="TreeGrafter"/>
</dbReference>
<evidence type="ECO:0000313" key="11">
    <source>
        <dbReference type="EMBL" id="AGQ19114.1"/>
    </source>
</evidence>
<dbReference type="GO" id="GO:0052381">
    <property type="term" value="F:tRNA dimethylallyltransferase activity"/>
    <property type="evidence" value="ECO:0007669"/>
    <property type="project" value="UniProtKB-UniRule"/>
</dbReference>
<keyword evidence="8 10" id="KW-0460">Magnesium</keyword>
<dbReference type="SUPFAM" id="SSF52540">
    <property type="entry name" value="P-loop containing nucleoside triphosphate hydrolases"/>
    <property type="match status" value="2"/>
</dbReference>
<dbReference type="Gene3D" id="3.40.50.300">
    <property type="entry name" value="P-loop containing nucleotide triphosphate hydrolases"/>
    <property type="match status" value="1"/>
</dbReference>
<dbReference type="InterPro" id="IPR039657">
    <property type="entry name" value="Dimethylallyltransferase"/>
</dbReference>
<evidence type="ECO:0000256" key="1">
    <source>
        <dbReference type="ARBA" id="ARBA00001946"/>
    </source>
</evidence>
<reference evidence="11" key="1">
    <citation type="journal article" date="2013" name="Sci. Rep.">
        <title>Metagenomics uncovers a new group of low GC and ultra-small marine Actinobacteria.</title>
        <authorList>
            <person name="Ghai R."/>
            <person name="Mizuno C.M."/>
            <person name="Picazo A."/>
            <person name="Camacho A."/>
            <person name="Rodriguez-Valera F."/>
        </authorList>
    </citation>
    <scope>NUCLEOTIDE SEQUENCE</scope>
</reference>
<comment type="similarity">
    <text evidence="3 10">Belongs to the IPP transferase family.</text>
</comment>
<dbReference type="GO" id="GO:0005524">
    <property type="term" value="F:ATP binding"/>
    <property type="evidence" value="ECO:0007669"/>
    <property type="project" value="UniProtKB-UniRule"/>
</dbReference>
<evidence type="ECO:0000256" key="2">
    <source>
        <dbReference type="ARBA" id="ARBA00003213"/>
    </source>
</evidence>
<keyword evidence="6 10" id="KW-0547">Nucleotide-binding</keyword>
<feature type="binding site" evidence="10">
    <location>
        <begin position="9"/>
        <end position="14"/>
    </location>
    <ligand>
        <name>substrate</name>
    </ligand>
</feature>
<evidence type="ECO:0000256" key="3">
    <source>
        <dbReference type="ARBA" id="ARBA00005842"/>
    </source>
</evidence>
<keyword evidence="7 10" id="KW-0067">ATP-binding</keyword>
<accession>S5DK28</accession>
<evidence type="ECO:0000256" key="10">
    <source>
        <dbReference type="HAMAP-Rule" id="MF_00185"/>
    </source>
</evidence>
<dbReference type="PANTHER" id="PTHR11088:SF60">
    <property type="entry name" value="TRNA DIMETHYLALLYLTRANSFERASE"/>
    <property type="match status" value="1"/>
</dbReference>
<feature type="region of interest" description="Interaction with substrate tRNA" evidence="10">
    <location>
        <begin position="32"/>
        <end position="35"/>
    </location>
</feature>
<name>S5DK28_9ACTN</name>
<dbReference type="InterPro" id="IPR018022">
    <property type="entry name" value="IPT"/>
</dbReference>
<evidence type="ECO:0000256" key="5">
    <source>
        <dbReference type="ARBA" id="ARBA00022694"/>
    </source>
</evidence>
<dbReference type="HAMAP" id="MF_00185">
    <property type="entry name" value="IPP_trans"/>
    <property type="match status" value="1"/>
</dbReference>
<dbReference type="Pfam" id="PF01715">
    <property type="entry name" value="IPPT"/>
    <property type="match status" value="1"/>
</dbReference>
<keyword evidence="5 10" id="KW-0819">tRNA processing</keyword>
<dbReference type="EMBL" id="KC811123">
    <property type="protein sequence ID" value="AGQ19114.1"/>
    <property type="molecule type" value="Genomic_DNA"/>
</dbReference>
<evidence type="ECO:0000256" key="4">
    <source>
        <dbReference type="ARBA" id="ARBA00022679"/>
    </source>
</evidence>
<proteinExistence type="inferred from homology"/>
<organism evidence="11">
    <name type="scientific">Candidatus Actinomarina minuta</name>
    <dbReference type="NCBI Taxonomy" id="1389454"/>
    <lineage>
        <taxon>Bacteria</taxon>
        <taxon>Bacillati</taxon>
        <taxon>Actinomycetota</taxon>
        <taxon>Actinomycetes</taxon>
        <taxon>Candidatus Actinomarinidae</taxon>
        <taxon>Candidatus Actinomarinales</taxon>
        <taxon>Candidatus Actinomarineae</taxon>
        <taxon>Candidatus Actinomarinaceae</taxon>
        <taxon>Candidatus Actinomarina</taxon>
    </lineage>
</organism>
<sequence>MLYFLTGITASGKSNLAHKIAVENNMSVLSVDSMAVYRGLDLLTAKPTDVMQAQVKYYGIDIADCDQNFSIIDYLNYLIDQEIPEKSFNEDILAVGGSGLYVKAIIDRYEFKPTDPAIRSELEQLNYDQLIKFHELNEIPIPEIELNKRRLMRNIESYILEESKYVFPNVCVPEDYVGIFWDHPEYKNNIERRTKYMIENGLIDEINKIQNPSKTVLQAIGMNLSENLEENINIKTKRLAKKQITWFKKEEKLRMIKSDKEHEVYNSMMEIING</sequence>
<dbReference type="PANTHER" id="PTHR11088">
    <property type="entry name" value="TRNA DIMETHYLALLYLTRANSFERASE"/>
    <property type="match status" value="1"/>
</dbReference>
<dbReference type="AlphaFoldDB" id="S5DK28"/>
<comment type="caution">
    <text evidence="10">Lacks conserved residue(s) required for the propagation of feature annotation.</text>
</comment>